<dbReference type="PANTHER" id="PTHR24220">
    <property type="entry name" value="IMPORT ATP-BINDING PROTEIN"/>
    <property type="match status" value="1"/>
</dbReference>
<evidence type="ECO:0000313" key="4">
    <source>
        <dbReference type="EMBL" id="SDB07350.1"/>
    </source>
</evidence>
<dbReference type="InterPro" id="IPR017871">
    <property type="entry name" value="ABC_transporter-like_CS"/>
</dbReference>
<accession>A0A1G6AG91</accession>
<keyword evidence="1" id="KW-0547">Nucleotide-binding</keyword>
<protein>
    <submittedName>
        <fullName evidence="4">Putative ABC transport system ATP-binding protein</fullName>
    </submittedName>
</protein>
<dbReference type="EMBL" id="FMXP01000004">
    <property type="protein sequence ID" value="SDB07350.1"/>
    <property type="molecule type" value="Genomic_DNA"/>
</dbReference>
<organism evidence="4 5">
    <name type="scientific">Streptococcus henryi</name>
    <dbReference type="NCBI Taxonomy" id="439219"/>
    <lineage>
        <taxon>Bacteria</taxon>
        <taxon>Bacillati</taxon>
        <taxon>Bacillota</taxon>
        <taxon>Bacilli</taxon>
        <taxon>Lactobacillales</taxon>
        <taxon>Streptococcaceae</taxon>
        <taxon>Streptococcus</taxon>
    </lineage>
</organism>
<evidence type="ECO:0000313" key="5">
    <source>
        <dbReference type="Proteomes" id="UP000182508"/>
    </source>
</evidence>
<dbReference type="SUPFAM" id="SSF52540">
    <property type="entry name" value="P-loop containing nucleoside triphosphate hydrolases"/>
    <property type="match status" value="1"/>
</dbReference>
<evidence type="ECO:0000259" key="3">
    <source>
        <dbReference type="PROSITE" id="PS50893"/>
    </source>
</evidence>
<dbReference type="InterPro" id="IPR015854">
    <property type="entry name" value="ABC_transpr_LolD-like"/>
</dbReference>
<feature type="domain" description="ABC transporter" evidence="3">
    <location>
        <begin position="2"/>
        <end position="208"/>
    </location>
</feature>
<dbReference type="RefSeq" id="WP_074485096.1">
    <property type="nucleotide sequence ID" value="NZ_FMXP01000004.1"/>
</dbReference>
<dbReference type="GO" id="GO:0016887">
    <property type="term" value="F:ATP hydrolysis activity"/>
    <property type="evidence" value="ECO:0007669"/>
    <property type="project" value="InterPro"/>
</dbReference>
<sequence>MIILENISKTHCKQKLFIQLNMVIESGEMTAIKGRIGSGKTTLLKILTGLDTSYQGICSIFGNVMDKNDKELANYRLQNIGYIPQDYQLLEHLTCFDNIALPLKFLKISPNEQKVKVTNILNELKITHLKDKYPIEISGGQSQLVAIARALVKEPNIIIGDEPTGALDRTTEEEVLRCLKRRQSEKTCIVIATHSKAVAEKCQKIIELK</sequence>
<dbReference type="InterPro" id="IPR003439">
    <property type="entry name" value="ABC_transporter-like_ATP-bd"/>
</dbReference>
<name>A0A1G6AG91_9STRE</name>
<keyword evidence="2 4" id="KW-0067">ATP-binding</keyword>
<dbReference type="PROSITE" id="PS00211">
    <property type="entry name" value="ABC_TRANSPORTER_1"/>
    <property type="match status" value="1"/>
</dbReference>
<evidence type="ECO:0000256" key="1">
    <source>
        <dbReference type="ARBA" id="ARBA00022741"/>
    </source>
</evidence>
<dbReference type="Pfam" id="PF00005">
    <property type="entry name" value="ABC_tran"/>
    <property type="match status" value="1"/>
</dbReference>
<dbReference type="PANTHER" id="PTHR24220:SF692">
    <property type="entry name" value="ABC TRANSPORTER DOMAIN-CONTAINING PROTEIN"/>
    <property type="match status" value="1"/>
</dbReference>
<dbReference type="STRING" id="439219.SAMN02910293_00366"/>
<dbReference type="SMART" id="SM00382">
    <property type="entry name" value="AAA"/>
    <property type="match status" value="1"/>
</dbReference>
<dbReference type="GO" id="GO:0005524">
    <property type="term" value="F:ATP binding"/>
    <property type="evidence" value="ECO:0007669"/>
    <property type="project" value="UniProtKB-KW"/>
</dbReference>
<dbReference type="GO" id="GO:0022857">
    <property type="term" value="F:transmembrane transporter activity"/>
    <property type="evidence" value="ECO:0007669"/>
    <property type="project" value="TreeGrafter"/>
</dbReference>
<gene>
    <name evidence="4" type="ORF">SAMN02910293_00366</name>
</gene>
<dbReference type="InterPro" id="IPR003593">
    <property type="entry name" value="AAA+_ATPase"/>
</dbReference>
<reference evidence="4 5" key="1">
    <citation type="submission" date="2016-10" db="EMBL/GenBank/DDBJ databases">
        <authorList>
            <person name="de Groot N.N."/>
        </authorList>
    </citation>
    <scope>NUCLEOTIDE SEQUENCE [LARGE SCALE GENOMIC DNA]</scope>
    <source>
        <strain evidence="4 5">A-4</strain>
    </source>
</reference>
<dbReference type="PROSITE" id="PS50893">
    <property type="entry name" value="ABC_TRANSPORTER_2"/>
    <property type="match status" value="1"/>
</dbReference>
<dbReference type="AlphaFoldDB" id="A0A1G6AG91"/>
<dbReference type="Gene3D" id="3.40.50.300">
    <property type="entry name" value="P-loop containing nucleotide triphosphate hydrolases"/>
    <property type="match status" value="1"/>
</dbReference>
<keyword evidence="5" id="KW-1185">Reference proteome</keyword>
<proteinExistence type="predicted"/>
<dbReference type="Proteomes" id="UP000182508">
    <property type="component" value="Unassembled WGS sequence"/>
</dbReference>
<evidence type="ECO:0000256" key="2">
    <source>
        <dbReference type="ARBA" id="ARBA00022840"/>
    </source>
</evidence>
<dbReference type="InterPro" id="IPR027417">
    <property type="entry name" value="P-loop_NTPase"/>
</dbReference>
<dbReference type="GO" id="GO:0005886">
    <property type="term" value="C:plasma membrane"/>
    <property type="evidence" value="ECO:0007669"/>
    <property type="project" value="TreeGrafter"/>
</dbReference>